<feature type="binding site" evidence="15">
    <location>
        <position position="128"/>
    </location>
    <ligand>
        <name>Mg(2+)</name>
        <dbReference type="ChEBI" id="CHEBI:18420"/>
    </ligand>
</feature>
<dbReference type="GO" id="GO:0019843">
    <property type="term" value="F:rRNA binding"/>
    <property type="evidence" value="ECO:0007669"/>
    <property type="project" value="UniProtKB-KW"/>
</dbReference>
<dbReference type="PANTHER" id="PTHR11207">
    <property type="entry name" value="RIBONUCLEASE III"/>
    <property type="match status" value="1"/>
</dbReference>
<dbReference type="GO" id="GO:0042802">
    <property type="term" value="F:identical protein binding"/>
    <property type="evidence" value="ECO:0007669"/>
    <property type="project" value="UniProtKB-ARBA"/>
</dbReference>
<dbReference type="EMBL" id="FODF01000001">
    <property type="protein sequence ID" value="SEN18291.1"/>
    <property type="molecule type" value="Genomic_DNA"/>
</dbReference>
<dbReference type="InterPro" id="IPR014720">
    <property type="entry name" value="dsRBD_dom"/>
</dbReference>
<feature type="domain" description="RNase III" evidence="17">
    <location>
        <begin position="12"/>
        <end position="139"/>
    </location>
</feature>
<organism evidence="18 19">
    <name type="scientific">Peptostreptococcus russellii</name>
    <dbReference type="NCBI Taxonomy" id="215200"/>
    <lineage>
        <taxon>Bacteria</taxon>
        <taxon>Bacillati</taxon>
        <taxon>Bacillota</taxon>
        <taxon>Clostridia</taxon>
        <taxon>Peptostreptococcales</taxon>
        <taxon>Peptostreptococcaceae</taxon>
        <taxon>Peptostreptococcus</taxon>
    </lineage>
</organism>
<evidence type="ECO:0000256" key="10">
    <source>
        <dbReference type="ARBA" id="ARBA00022723"/>
    </source>
</evidence>
<dbReference type="Proteomes" id="UP000199512">
    <property type="component" value="Unassembled WGS sequence"/>
</dbReference>
<keyword evidence="10 15" id="KW-0479">Metal-binding</keyword>
<dbReference type="AlphaFoldDB" id="A0A1H8EFD7"/>
<dbReference type="RefSeq" id="WP_091973098.1">
    <property type="nucleotide sequence ID" value="NZ_FODF01000001.1"/>
</dbReference>
<keyword evidence="15" id="KW-0699">rRNA-binding</keyword>
<evidence type="ECO:0000256" key="3">
    <source>
        <dbReference type="ARBA" id="ARBA00010183"/>
    </source>
</evidence>
<dbReference type="Gene3D" id="1.10.1520.10">
    <property type="entry name" value="Ribonuclease III domain"/>
    <property type="match status" value="1"/>
</dbReference>
<dbReference type="PANTHER" id="PTHR11207:SF0">
    <property type="entry name" value="RIBONUCLEASE 3"/>
    <property type="match status" value="1"/>
</dbReference>
<feature type="binding site" evidence="15">
    <location>
        <position position="52"/>
    </location>
    <ligand>
        <name>Mg(2+)</name>
        <dbReference type="ChEBI" id="CHEBI:18420"/>
    </ligand>
</feature>
<evidence type="ECO:0000313" key="18">
    <source>
        <dbReference type="EMBL" id="SEN18291.1"/>
    </source>
</evidence>
<dbReference type="PROSITE" id="PS50137">
    <property type="entry name" value="DS_RBD"/>
    <property type="match status" value="1"/>
</dbReference>
<evidence type="ECO:0000259" key="16">
    <source>
        <dbReference type="PROSITE" id="PS50137"/>
    </source>
</evidence>
<dbReference type="GO" id="GO:0008033">
    <property type="term" value="P:tRNA processing"/>
    <property type="evidence" value="ECO:0007669"/>
    <property type="project" value="UniProtKB-KW"/>
</dbReference>
<dbReference type="SMART" id="SM00535">
    <property type="entry name" value="RIBOc"/>
    <property type="match status" value="1"/>
</dbReference>
<keyword evidence="8 15" id="KW-0819">tRNA processing</keyword>
<evidence type="ECO:0000259" key="17">
    <source>
        <dbReference type="PROSITE" id="PS50142"/>
    </source>
</evidence>
<comment type="subunit">
    <text evidence="4 15">Homodimer.</text>
</comment>
<evidence type="ECO:0000256" key="14">
    <source>
        <dbReference type="ARBA" id="ARBA00022884"/>
    </source>
</evidence>
<dbReference type="FunFam" id="3.30.160.20:FF:000003">
    <property type="entry name" value="Ribonuclease 3"/>
    <property type="match status" value="1"/>
</dbReference>
<dbReference type="SUPFAM" id="SSF69065">
    <property type="entry name" value="RNase III domain-like"/>
    <property type="match status" value="1"/>
</dbReference>
<keyword evidence="14 15" id="KW-0694">RNA-binding</keyword>
<gene>
    <name evidence="15" type="primary">rnc</name>
    <name evidence="18" type="ORF">SAMN05216454_101104</name>
</gene>
<dbReference type="InterPro" id="IPR000999">
    <property type="entry name" value="RNase_III_dom"/>
</dbReference>
<dbReference type="EC" id="3.1.26.3" evidence="15"/>
<dbReference type="InterPro" id="IPR036389">
    <property type="entry name" value="RNase_III_sf"/>
</dbReference>
<accession>A0A1H8EFD7</accession>
<feature type="active site" evidence="15">
    <location>
        <position position="56"/>
    </location>
</feature>
<evidence type="ECO:0000256" key="2">
    <source>
        <dbReference type="ARBA" id="ARBA00004496"/>
    </source>
</evidence>
<comment type="cofactor">
    <cofactor evidence="15">
        <name>Mg(2+)</name>
        <dbReference type="ChEBI" id="CHEBI:18420"/>
    </cofactor>
</comment>
<dbReference type="PROSITE" id="PS00517">
    <property type="entry name" value="RNASE_3_1"/>
    <property type="match status" value="1"/>
</dbReference>
<keyword evidence="9 15" id="KW-0540">Nuclease</keyword>
<dbReference type="GO" id="GO:0006364">
    <property type="term" value="P:rRNA processing"/>
    <property type="evidence" value="ECO:0007669"/>
    <property type="project" value="UniProtKB-UniRule"/>
</dbReference>
<comment type="catalytic activity">
    <reaction evidence="1 15">
        <text>Endonucleolytic cleavage to 5'-phosphomonoester.</text>
        <dbReference type="EC" id="3.1.26.3"/>
    </reaction>
</comment>
<evidence type="ECO:0000256" key="15">
    <source>
        <dbReference type="HAMAP-Rule" id="MF_00104"/>
    </source>
</evidence>
<reference evidence="18 19" key="1">
    <citation type="submission" date="2016-10" db="EMBL/GenBank/DDBJ databases">
        <authorList>
            <person name="de Groot N.N."/>
        </authorList>
    </citation>
    <scope>NUCLEOTIDE SEQUENCE [LARGE SCALE GENOMIC DNA]</scope>
    <source>
        <strain evidence="18 19">Calf135</strain>
    </source>
</reference>
<keyword evidence="13 15" id="KW-0460">Magnesium</keyword>
<evidence type="ECO:0000256" key="8">
    <source>
        <dbReference type="ARBA" id="ARBA00022694"/>
    </source>
</evidence>
<evidence type="ECO:0000256" key="7">
    <source>
        <dbReference type="ARBA" id="ARBA00022664"/>
    </source>
</evidence>
<dbReference type="SMART" id="SM00358">
    <property type="entry name" value="DSRM"/>
    <property type="match status" value="1"/>
</dbReference>
<keyword evidence="11 15" id="KW-0255">Endonuclease</keyword>
<feature type="binding site" evidence="15">
    <location>
        <position position="125"/>
    </location>
    <ligand>
        <name>Mg(2+)</name>
        <dbReference type="ChEBI" id="CHEBI:18420"/>
    </ligand>
</feature>
<protein>
    <recommendedName>
        <fullName evidence="15">Ribonuclease 3</fullName>
        <ecNumber evidence="15">3.1.26.3</ecNumber>
    </recommendedName>
    <alternativeName>
        <fullName evidence="15">Ribonuclease III</fullName>
        <shortName evidence="15">RNase III</shortName>
    </alternativeName>
</protein>
<keyword evidence="12 15" id="KW-0378">Hydrolase</keyword>
<comment type="subcellular location">
    <subcellularLocation>
        <location evidence="2 15">Cytoplasm</location>
    </subcellularLocation>
</comment>
<dbReference type="GO" id="GO:0005737">
    <property type="term" value="C:cytoplasm"/>
    <property type="evidence" value="ECO:0007669"/>
    <property type="project" value="UniProtKB-SubCell"/>
</dbReference>
<dbReference type="GO" id="GO:0003725">
    <property type="term" value="F:double-stranded RNA binding"/>
    <property type="evidence" value="ECO:0007669"/>
    <property type="project" value="TreeGrafter"/>
</dbReference>
<dbReference type="OrthoDB" id="9805026at2"/>
<evidence type="ECO:0000256" key="12">
    <source>
        <dbReference type="ARBA" id="ARBA00022801"/>
    </source>
</evidence>
<evidence type="ECO:0000256" key="5">
    <source>
        <dbReference type="ARBA" id="ARBA00022490"/>
    </source>
</evidence>
<comment type="similarity">
    <text evidence="3">Belongs to the ribonuclease III family.</text>
</comment>
<dbReference type="InterPro" id="IPR011907">
    <property type="entry name" value="RNase_III"/>
</dbReference>
<dbReference type="GO" id="GO:0046872">
    <property type="term" value="F:metal ion binding"/>
    <property type="evidence" value="ECO:0007669"/>
    <property type="project" value="UniProtKB-KW"/>
</dbReference>
<dbReference type="CDD" id="cd10845">
    <property type="entry name" value="DSRM_RNAse_III_family"/>
    <property type="match status" value="1"/>
</dbReference>
<dbReference type="PROSITE" id="PS50142">
    <property type="entry name" value="RNASE_3_2"/>
    <property type="match status" value="1"/>
</dbReference>
<evidence type="ECO:0000313" key="19">
    <source>
        <dbReference type="Proteomes" id="UP000199512"/>
    </source>
</evidence>
<evidence type="ECO:0000256" key="9">
    <source>
        <dbReference type="ARBA" id="ARBA00022722"/>
    </source>
</evidence>
<dbReference type="GO" id="GO:0004525">
    <property type="term" value="F:ribonuclease III activity"/>
    <property type="evidence" value="ECO:0007669"/>
    <property type="project" value="UniProtKB-UniRule"/>
</dbReference>
<dbReference type="NCBIfam" id="TIGR02191">
    <property type="entry name" value="RNaseIII"/>
    <property type="match status" value="1"/>
</dbReference>
<keyword evidence="19" id="KW-1185">Reference proteome</keyword>
<keyword evidence="5 15" id="KW-0963">Cytoplasm</keyword>
<dbReference type="STRING" id="215200.SAMN05216454_101104"/>
<dbReference type="FunFam" id="1.10.1520.10:FF:000001">
    <property type="entry name" value="Ribonuclease 3"/>
    <property type="match status" value="1"/>
</dbReference>
<dbReference type="GO" id="GO:0006397">
    <property type="term" value="P:mRNA processing"/>
    <property type="evidence" value="ECO:0007669"/>
    <property type="project" value="UniProtKB-UniRule"/>
</dbReference>
<dbReference type="Pfam" id="PF00035">
    <property type="entry name" value="dsrm"/>
    <property type="match status" value="1"/>
</dbReference>
<comment type="function">
    <text evidence="15">Digests double-stranded RNA. Involved in the processing of primary rRNA transcript to yield the immediate precursors to the large and small rRNAs (23S and 16S). Processes some mRNAs, and tRNAs when they are encoded in the rRNA operon. Processes pre-crRNA and tracrRNA of type II CRISPR loci if present in the organism.</text>
</comment>
<evidence type="ECO:0000256" key="6">
    <source>
        <dbReference type="ARBA" id="ARBA00022552"/>
    </source>
</evidence>
<evidence type="ECO:0000256" key="1">
    <source>
        <dbReference type="ARBA" id="ARBA00000109"/>
    </source>
</evidence>
<dbReference type="SUPFAM" id="SSF54768">
    <property type="entry name" value="dsRNA-binding domain-like"/>
    <property type="match status" value="1"/>
</dbReference>
<sequence>MSSFEHAINDNIKEFEKKIGYTFKNKEYIQIALTHSSFANEHKQFKYNERLEFLGDSVLGLVVSDYLFNVRKDLPEGKLTKFRANVVCEESLSRVARKLDIGKFLFLGKGEKICGGRNRDSILADATEAIIAAIYLDGGLEHAEKFILLNLRDIISNTIDGNIFRDYKTILQEIIQKKSGKVSYRLVSEHGPDHNKEFEMVVKSGQTVLGSGRGRNKKEAEKEAAKNALINMGEEI</sequence>
<feature type="active site" evidence="15">
    <location>
        <position position="128"/>
    </location>
</feature>
<dbReference type="Gene3D" id="3.30.160.20">
    <property type="match status" value="1"/>
</dbReference>
<dbReference type="Pfam" id="PF14622">
    <property type="entry name" value="Ribonucleas_3_3"/>
    <property type="match status" value="1"/>
</dbReference>
<keyword evidence="6 15" id="KW-0698">rRNA processing</keyword>
<proteinExistence type="inferred from homology"/>
<feature type="domain" description="DRBM" evidence="16">
    <location>
        <begin position="166"/>
        <end position="234"/>
    </location>
</feature>
<dbReference type="CDD" id="cd00593">
    <property type="entry name" value="RIBOc"/>
    <property type="match status" value="1"/>
</dbReference>
<keyword evidence="7 15" id="KW-0507">mRNA processing</keyword>
<name>A0A1H8EFD7_9FIRM</name>
<dbReference type="GO" id="GO:0010468">
    <property type="term" value="P:regulation of gene expression"/>
    <property type="evidence" value="ECO:0007669"/>
    <property type="project" value="TreeGrafter"/>
</dbReference>
<evidence type="ECO:0000256" key="4">
    <source>
        <dbReference type="ARBA" id="ARBA00011738"/>
    </source>
</evidence>
<evidence type="ECO:0000256" key="13">
    <source>
        <dbReference type="ARBA" id="ARBA00022842"/>
    </source>
</evidence>
<evidence type="ECO:0000256" key="11">
    <source>
        <dbReference type="ARBA" id="ARBA00022759"/>
    </source>
</evidence>
<dbReference type="HAMAP" id="MF_00104">
    <property type="entry name" value="RNase_III"/>
    <property type="match status" value="1"/>
</dbReference>